<accession>A0A4Q5L8K0</accession>
<dbReference type="EMBL" id="SEWE01000072">
    <property type="protein sequence ID" value="RYU75322.1"/>
    <property type="molecule type" value="Genomic_DNA"/>
</dbReference>
<evidence type="ECO:0000256" key="2">
    <source>
        <dbReference type="SAM" id="SignalP"/>
    </source>
</evidence>
<organism evidence="3 4">
    <name type="scientific">Hymenobacter persicinus</name>
    <dbReference type="NCBI Taxonomy" id="2025506"/>
    <lineage>
        <taxon>Bacteria</taxon>
        <taxon>Pseudomonadati</taxon>
        <taxon>Bacteroidota</taxon>
        <taxon>Cytophagia</taxon>
        <taxon>Cytophagales</taxon>
        <taxon>Hymenobacteraceae</taxon>
        <taxon>Hymenobacter</taxon>
    </lineage>
</organism>
<comment type="caution">
    <text evidence="3">The sequence shown here is derived from an EMBL/GenBank/DDBJ whole genome shotgun (WGS) entry which is preliminary data.</text>
</comment>
<keyword evidence="4" id="KW-1185">Reference proteome</keyword>
<dbReference type="Proteomes" id="UP000294155">
    <property type="component" value="Unassembled WGS sequence"/>
</dbReference>
<feature type="region of interest" description="Disordered" evidence="1">
    <location>
        <begin position="152"/>
        <end position="219"/>
    </location>
</feature>
<feature type="compositionally biased region" description="Low complexity" evidence="1">
    <location>
        <begin position="156"/>
        <end position="177"/>
    </location>
</feature>
<name>A0A4Q5L8K0_9BACT</name>
<feature type="compositionally biased region" description="Basic and acidic residues" evidence="1">
    <location>
        <begin position="190"/>
        <end position="219"/>
    </location>
</feature>
<feature type="chain" id="PRO_5020990239" description="Lipoprotein" evidence="2">
    <location>
        <begin position="18"/>
        <end position="219"/>
    </location>
</feature>
<dbReference type="AlphaFoldDB" id="A0A4Q5L8K0"/>
<sequence length="219" mass="23647">MKTSLLFLSCAATLAMASCSQEKTTDTTTTDGGAVTTTTTTTTTTPAMYTDEAYNSRADRIAADMAAKMKLDDATRTKVRTVYYNREKRFGDLQSKYANDTTGMAAAMRSVYNDTDTELKTVFTDPTQYSAYESSRSDYYEDRYMDDAAMADTTGMSSSSSSSSMSSSDQMSSSDNSGMAGSTNVTKMKAKADDGSKLKVKDNGKVKTKDADGNKSKTE</sequence>
<feature type="signal peptide" evidence="2">
    <location>
        <begin position="1"/>
        <end position="17"/>
    </location>
</feature>
<keyword evidence="2" id="KW-0732">Signal</keyword>
<evidence type="ECO:0000313" key="4">
    <source>
        <dbReference type="Proteomes" id="UP000294155"/>
    </source>
</evidence>
<proteinExistence type="predicted"/>
<protein>
    <recommendedName>
        <fullName evidence="5">Lipoprotein</fullName>
    </recommendedName>
</protein>
<reference evidence="3 4" key="1">
    <citation type="submission" date="2019-02" db="EMBL/GenBank/DDBJ databases">
        <title>Bacterial novel species isolated from soil.</title>
        <authorList>
            <person name="Jung H.-Y."/>
        </authorList>
    </citation>
    <scope>NUCLEOTIDE SEQUENCE [LARGE SCALE GENOMIC DNA]</scope>
    <source>
        <strain evidence="3 4">1-3-3-3</strain>
    </source>
</reference>
<evidence type="ECO:0000313" key="3">
    <source>
        <dbReference type="EMBL" id="RYU75322.1"/>
    </source>
</evidence>
<evidence type="ECO:0008006" key="5">
    <source>
        <dbReference type="Google" id="ProtNLM"/>
    </source>
</evidence>
<evidence type="ECO:0000256" key="1">
    <source>
        <dbReference type="SAM" id="MobiDB-lite"/>
    </source>
</evidence>
<dbReference type="RefSeq" id="WP_129923076.1">
    <property type="nucleotide sequence ID" value="NZ_SEWE01000072.1"/>
</dbReference>
<gene>
    <name evidence="3" type="ORF">EWM57_20000</name>
</gene>
<dbReference type="OrthoDB" id="883400at2"/>
<dbReference type="PROSITE" id="PS51257">
    <property type="entry name" value="PROKAR_LIPOPROTEIN"/>
    <property type="match status" value="1"/>
</dbReference>